<organism evidence="1">
    <name type="scientific">Glycine soja</name>
    <name type="common">Wild soybean</name>
    <dbReference type="NCBI Taxonomy" id="3848"/>
    <lineage>
        <taxon>Eukaryota</taxon>
        <taxon>Viridiplantae</taxon>
        <taxon>Streptophyta</taxon>
        <taxon>Embryophyta</taxon>
        <taxon>Tracheophyta</taxon>
        <taxon>Spermatophyta</taxon>
        <taxon>Magnoliopsida</taxon>
        <taxon>eudicotyledons</taxon>
        <taxon>Gunneridae</taxon>
        <taxon>Pentapetalae</taxon>
        <taxon>rosids</taxon>
        <taxon>fabids</taxon>
        <taxon>Fabales</taxon>
        <taxon>Fabaceae</taxon>
        <taxon>Papilionoideae</taxon>
        <taxon>50 kb inversion clade</taxon>
        <taxon>NPAAA clade</taxon>
        <taxon>indigoferoid/millettioid clade</taxon>
        <taxon>Phaseoleae</taxon>
        <taxon>Glycine</taxon>
        <taxon>Glycine subgen. Soja</taxon>
    </lineage>
</organism>
<reference evidence="1" key="1">
    <citation type="submission" date="2014-07" db="EMBL/GenBank/DDBJ databases">
        <title>Identification of a novel salt tolerance gene in wild soybean by whole-genome sequencing.</title>
        <authorList>
            <person name="Lam H.-M."/>
            <person name="Qi X."/>
            <person name="Li M.-W."/>
            <person name="Liu X."/>
            <person name="Xie M."/>
            <person name="Ni M."/>
            <person name="Xu X."/>
        </authorList>
    </citation>
    <scope>NUCLEOTIDE SEQUENCE [LARGE SCALE GENOMIC DNA]</scope>
    <source>
        <tissue evidence="1">Root</tissue>
    </source>
</reference>
<dbReference type="Proteomes" id="UP000053555">
    <property type="component" value="Unassembled WGS sequence"/>
</dbReference>
<dbReference type="EMBL" id="KN666851">
    <property type="protein sequence ID" value="KHN07661.1"/>
    <property type="molecule type" value="Genomic_DNA"/>
</dbReference>
<accession>A0A0B2PE29</accession>
<protein>
    <submittedName>
        <fullName evidence="1">Uncharacterized protein</fullName>
    </submittedName>
</protein>
<dbReference type="AlphaFoldDB" id="A0A0B2PE29"/>
<proteinExistence type="predicted"/>
<sequence>MLEDGVKRRWQVLMGYFLPEVVIEAFQGQGSCMHRIPIRKAGVKNEEYL</sequence>
<gene>
    <name evidence="1" type="ORF">glysoja_043844</name>
</gene>
<evidence type="ECO:0000313" key="1">
    <source>
        <dbReference type="EMBL" id="KHN07661.1"/>
    </source>
</evidence>
<name>A0A0B2PE29_GLYSO</name>